<feature type="domain" description="BTB" evidence="1">
    <location>
        <begin position="24"/>
        <end position="99"/>
    </location>
</feature>
<proteinExistence type="predicted"/>
<dbReference type="OrthoDB" id="2367075at2759"/>
<dbReference type="SUPFAM" id="SSF54695">
    <property type="entry name" value="POZ domain"/>
    <property type="match status" value="1"/>
</dbReference>
<name>A0A5C3N3M1_9AGAM</name>
<keyword evidence="3" id="KW-1185">Reference proteome</keyword>
<protein>
    <recommendedName>
        <fullName evidence="1">BTB domain-containing protein</fullName>
    </recommendedName>
</protein>
<evidence type="ECO:0000313" key="2">
    <source>
        <dbReference type="EMBL" id="TFK51823.1"/>
    </source>
</evidence>
<dbReference type="Proteomes" id="UP000305948">
    <property type="component" value="Unassembled WGS sequence"/>
</dbReference>
<dbReference type="AlphaFoldDB" id="A0A5C3N3M1"/>
<sequence length="226" mass="26596">MKLEASNHEIPLVRRHEEYYFVDGNVILLAEDVLFNLHRSLLERYSPVFRDMWAMPGSSDSLAELEGASDANPIVIHTSAYDFERFLWIFYPAQWGIYRPSSEAEWRSVLDQGEKWQVSGIKYLAGRKLLGLPLNPVEKVRLWRIYDLTEGRHWLFETYIDLARRDKKFEAKEIEDIGVETFAAIAKARELLLERHSSYRTNRATYRSYVVLKEVFPGLEEPVFKY</sequence>
<accession>A0A5C3N3M1</accession>
<dbReference type="STRING" id="5364.A0A5C3N3M1"/>
<dbReference type="EMBL" id="ML213510">
    <property type="protein sequence ID" value="TFK51823.1"/>
    <property type="molecule type" value="Genomic_DNA"/>
</dbReference>
<reference evidence="2 3" key="1">
    <citation type="journal article" date="2019" name="Nat. Ecol. Evol.">
        <title>Megaphylogeny resolves global patterns of mushroom evolution.</title>
        <authorList>
            <person name="Varga T."/>
            <person name="Krizsan K."/>
            <person name="Foldi C."/>
            <person name="Dima B."/>
            <person name="Sanchez-Garcia M."/>
            <person name="Sanchez-Ramirez S."/>
            <person name="Szollosi G.J."/>
            <person name="Szarkandi J.G."/>
            <person name="Papp V."/>
            <person name="Albert L."/>
            <person name="Andreopoulos W."/>
            <person name="Angelini C."/>
            <person name="Antonin V."/>
            <person name="Barry K.W."/>
            <person name="Bougher N.L."/>
            <person name="Buchanan P."/>
            <person name="Buyck B."/>
            <person name="Bense V."/>
            <person name="Catcheside P."/>
            <person name="Chovatia M."/>
            <person name="Cooper J."/>
            <person name="Damon W."/>
            <person name="Desjardin D."/>
            <person name="Finy P."/>
            <person name="Geml J."/>
            <person name="Haridas S."/>
            <person name="Hughes K."/>
            <person name="Justo A."/>
            <person name="Karasinski D."/>
            <person name="Kautmanova I."/>
            <person name="Kiss B."/>
            <person name="Kocsube S."/>
            <person name="Kotiranta H."/>
            <person name="LaButti K.M."/>
            <person name="Lechner B.E."/>
            <person name="Liimatainen K."/>
            <person name="Lipzen A."/>
            <person name="Lukacs Z."/>
            <person name="Mihaltcheva S."/>
            <person name="Morgado L.N."/>
            <person name="Niskanen T."/>
            <person name="Noordeloos M.E."/>
            <person name="Ohm R.A."/>
            <person name="Ortiz-Santana B."/>
            <person name="Ovrebo C."/>
            <person name="Racz N."/>
            <person name="Riley R."/>
            <person name="Savchenko A."/>
            <person name="Shiryaev A."/>
            <person name="Soop K."/>
            <person name="Spirin V."/>
            <person name="Szebenyi C."/>
            <person name="Tomsovsky M."/>
            <person name="Tulloss R.E."/>
            <person name="Uehling J."/>
            <person name="Grigoriev I.V."/>
            <person name="Vagvolgyi C."/>
            <person name="Papp T."/>
            <person name="Martin F.M."/>
            <person name="Miettinen O."/>
            <person name="Hibbett D.S."/>
            <person name="Nagy L.G."/>
        </authorList>
    </citation>
    <scope>NUCLEOTIDE SEQUENCE [LARGE SCALE GENOMIC DNA]</scope>
    <source>
        <strain evidence="2 3">OMC1185</strain>
    </source>
</reference>
<dbReference type="Gene3D" id="3.30.710.10">
    <property type="entry name" value="Potassium Channel Kv1.1, Chain A"/>
    <property type="match status" value="1"/>
</dbReference>
<evidence type="ECO:0000259" key="1">
    <source>
        <dbReference type="PROSITE" id="PS50097"/>
    </source>
</evidence>
<dbReference type="PROSITE" id="PS50097">
    <property type="entry name" value="BTB"/>
    <property type="match status" value="1"/>
</dbReference>
<gene>
    <name evidence="2" type="ORF">OE88DRAFT_1679291</name>
</gene>
<evidence type="ECO:0000313" key="3">
    <source>
        <dbReference type="Proteomes" id="UP000305948"/>
    </source>
</evidence>
<dbReference type="InterPro" id="IPR000210">
    <property type="entry name" value="BTB/POZ_dom"/>
</dbReference>
<dbReference type="InterPro" id="IPR011333">
    <property type="entry name" value="SKP1/BTB/POZ_sf"/>
</dbReference>
<organism evidence="2 3">
    <name type="scientific">Heliocybe sulcata</name>
    <dbReference type="NCBI Taxonomy" id="5364"/>
    <lineage>
        <taxon>Eukaryota</taxon>
        <taxon>Fungi</taxon>
        <taxon>Dikarya</taxon>
        <taxon>Basidiomycota</taxon>
        <taxon>Agaricomycotina</taxon>
        <taxon>Agaricomycetes</taxon>
        <taxon>Gloeophyllales</taxon>
        <taxon>Gloeophyllaceae</taxon>
        <taxon>Heliocybe</taxon>
    </lineage>
</organism>